<evidence type="ECO:0000256" key="1">
    <source>
        <dbReference type="SAM" id="MobiDB-lite"/>
    </source>
</evidence>
<evidence type="ECO:0000313" key="3">
    <source>
        <dbReference type="Proteomes" id="UP000738349"/>
    </source>
</evidence>
<feature type="region of interest" description="Disordered" evidence="1">
    <location>
        <begin position="1"/>
        <end position="44"/>
    </location>
</feature>
<feature type="region of interest" description="Disordered" evidence="1">
    <location>
        <begin position="154"/>
        <end position="208"/>
    </location>
</feature>
<proteinExistence type="predicted"/>
<keyword evidence="3" id="KW-1185">Reference proteome</keyword>
<dbReference type="Proteomes" id="UP000738349">
    <property type="component" value="Unassembled WGS sequence"/>
</dbReference>
<comment type="caution">
    <text evidence="2">The sequence shown here is derived from an EMBL/GenBank/DDBJ whole genome shotgun (WGS) entry which is preliminary data.</text>
</comment>
<reference evidence="2" key="1">
    <citation type="journal article" date="2021" name="Nat. Commun.">
        <title>Genetic determinants of endophytism in the Arabidopsis root mycobiome.</title>
        <authorList>
            <person name="Mesny F."/>
            <person name="Miyauchi S."/>
            <person name="Thiergart T."/>
            <person name="Pickel B."/>
            <person name="Atanasova L."/>
            <person name="Karlsson M."/>
            <person name="Huettel B."/>
            <person name="Barry K.W."/>
            <person name="Haridas S."/>
            <person name="Chen C."/>
            <person name="Bauer D."/>
            <person name="Andreopoulos W."/>
            <person name="Pangilinan J."/>
            <person name="LaButti K."/>
            <person name="Riley R."/>
            <person name="Lipzen A."/>
            <person name="Clum A."/>
            <person name="Drula E."/>
            <person name="Henrissat B."/>
            <person name="Kohler A."/>
            <person name="Grigoriev I.V."/>
            <person name="Martin F.M."/>
            <person name="Hacquard S."/>
        </authorList>
    </citation>
    <scope>NUCLEOTIDE SEQUENCE</scope>
    <source>
        <strain evidence="2">MPI-CAGE-AT-0147</strain>
    </source>
</reference>
<evidence type="ECO:0000313" key="2">
    <source>
        <dbReference type="EMBL" id="KAH7175658.1"/>
    </source>
</evidence>
<protein>
    <submittedName>
        <fullName evidence="2">Uncharacterized protein</fullName>
    </submittedName>
</protein>
<feature type="compositionally biased region" description="Pro residues" evidence="1">
    <location>
        <begin position="95"/>
        <end position="108"/>
    </location>
</feature>
<gene>
    <name evidence="2" type="ORF">EDB81DRAFT_15479</name>
</gene>
<feature type="region of interest" description="Disordered" evidence="1">
    <location>
        <begin position="87"/>
        <end position="128"/>
    </location>
</feature>
<accession>A0A9P9FU70</accession>
<dbReference type="AlphaFoldDB" id="A0A9P9FU70"/>
<feature type="compositionally biased region" description="Polar residues" evidence="1">
    <location>
        <begin position="7"/>
        <end position="43"/>
    </location>
</feature>
<name>A0A9P9FU70_9HYPO</name>
<sequence>MTMDPTKGTNEQASTSTNKHQVASTSSPAYSVRSTASKNSRLPQATHLHCGPSLLISSPPPSICSTISRPPPYPTPSTPARLANIDDCSARTTPPTFPPDLVTPPPPRVSHHRDGREKKKKNLASAQKTTTQWVVTCLRDEVHDVRCPITHRPGMPCPPCQEPAQKGAMSVTHQKSKGLYTDAARRRNPSSSTPSPLEARQRRHPLDG</sequence>
<dbReference type="EMBL" id="JAGMUV010000001">
    <property type="protein sequence ID" value="KAH7175658.1"/>
    <property type="molecule type" value="Genomic_DNA"/>
</dbReference>
<organism evidence="2 3">
    <name type="scientific">Dactylonectria macrodidyma</name>
    <dbReference type="NCBI Taxonomy" id="307937"/>
    <lineage>
        <taxon>Eukaryota</taxon>
        <taxon>Fungi</taxon>
        <taxon>Dikarya</taxon>
        <taxon>Ascomycota</taxon>
        <taxon>Pezizomycotina</taxon>
        <taxon>Sordariomycetes</taxon>
        <taxon>Hypocreomycetidae</taxon>
        <taxon>Hypocreales</taxon>
        <taxon>Nectriaceae</taxon>
        <taxon>Dactylonectria</taxon>
    </lineage>
</organism>